<keyword evidence="2" id="KW-1185">Reference proteome</keyword>
<evidence type="ECO:0000313" key="1">
    <source>
        <dbReference type="EMBL" id="GIY53138.1"/>
    </source>
</evidence>
<dbReference type="Proteomes" id="UP001054837">
    <property type="component" value="Unassembled WGS sequence"/>
</dbReference>
<accession>A0AAV4U5M9</accession>
<dbReference type="AlphaFoldDB" id="A0AAV4U5M9"/>
<gene>
    <name evidence="1" type="ORF">CDAR_50921</name>
</gene>
<name>A0AAV4U5M9_9ARAC</name>
<comment type="caution">
    <text evidence="1">The sequence shown here is derived from an EMBL/GenBank/DDBJ whole genome shotgun (WGS) entry which is preliminary data.</text>
</comment>
<reference evidence="1 2" key="1">
    <citation type="submission" date="2021-06" db="EMBL/GenBank/DDBJ databases">
        <title>Caerostris darwini draft genome.</title>
        <authorList>
            <person name="Kono N."/>
            <person name="Arakawa K."/>
        </authorList>
    </citation>
    <scope>NUCLEOTIDE SEQUENCE [LARGE SCALE GENOMIC DNA]</scope>
</reference>
<protein>
    <submittedName>
        <fullName evidence="1">Uncharacterized protein</fullName>
    </submittedName>
</protein>
<evidence type="ECO:0000313" key="2">
    <source>
        <dbReference type="Proteomes" id="UP001054837"/>
    </source>
</evidence>
<organism evidence="1 2">
    <name type="scientific">Caerostris darwini</name>
    <dbReference type="NCBI Taxonomy" id="1538125"/>
    <lineage>
        <taxon>Eukaryota</taxon>
        <taxon>Metazoa</taxon>
        <taxon>Ecdysozoa</taxon>
        <taxon>Arthropoda</taxon>
        <taxon>Chelicerata</taxon>
        <taxon>Arachnida</taxon>
        <taxon>Araneae</taxon>
        <taxon>Araneomorphae</taxon>
        <taxon>Entelegynae</taxon>
        <taxon>Araneoidea</taxon>
        <taxon>Araneidae</taxon>
        <taxon>Caerostris</taxon>
    </lineage>
</organism>
<sequence length="96" mass="11097">MGTIHAAITIECSNGREICVLIPGRGKGGKKEQETKQNENGEFPSSWRYFDYQRMASLCHFVGRKATKEETRPENLILFSEFLSRRYFKLNLDASY</sequence>
<dbReference type="EMBL" id="BPLQ01010742">
    <property type="protein sequence ID" value="GIY53138.1"/>
    <property type="molecule type" value="Genomic_DNA"/>
</dbReference>
<proteinExistence type="predicted"/>